<evidence type="ECO:0000256" key="1">
    <source>
        <dbReference type="ARBA" id="ARBA00006450"/>
    </source>
</evidence>
<dbReference type="InterPro" id="IPR010648">
    <property type="entry name" value="UPF0270"/>
</dbReference>
<sequence length="78" mass="8559">MLIPIDELSAETLHSIAESFVLREGTDYGEVEASFDEKVAQVLAQLKAGDVVLVYSELHETVDIRSKDALPLPDDEDA</sequence>
<dbReference type="Proteomes" id="UP000595095">
    <property type="component" value="Chromosome"/>
</dbReference>
<dbReference type="EMBL" id="CP064795">
    <property type="protein sequence ID" value="QPG05587.1"/>
    <property type="molecule type" value="Genomic_DNA"/>
</dbReference>
<evidence type="ECO:0000313" key="3">
    <source>
        <dbReference type="Proteomes" id="UP000595095"/>
    </source>
</evidence>
<dbReference type="Pfam" id="PF06794">
    <property type="entry name" value="UPF0270"/>
    <property type="match status" value="1"/>
</dbReference>
<dbReference type="RefSeq" id="WP_195810673.1">
    <property type="nucleotide sequence ID" value="NZ_CP064795.1"/>
</dbReference>
<dbReference type="PIRSF" id="PIRSF006169">
    <property type="entry name" value="UCP006169"/>
    <property type="match status" value="1"/>
</dbReference>
<dbReference type="KEGG" id="smaa:IT774_16115"/>
<dbReference type="NCBIfam" id="NF003438">
    <property type="entry name" value="PRK04966.1"/>
    <property type="match status" value="1"/>
</dbReference>
<protein>
    <submittedName>
        <fullName evidence="2">YheU family protein</fullName>
    </submittedName>
</protein>
<dbReference type="Gene3D" id="1.10.10.610">
    <property type="entry name" value="YehU-like"/>
    <property type="match status" value="1"/>
</dbReference>
<organism evidence="2 3">
    <name type="scientific">Salinimonas marina</name>
    <dbReference type="NCBI Taxonomy" id="2785918"/>
    <lineage>
        <taxon>Bacteria</taxon>
        <taxon>Pseudomonadati</taxon>
        <taxon>Pseudomonadota</taxon>
        <taxon>Gammaproteobacteria</taxon>
        <taxon>Alteromonadales</taxon>
        <taxon>Alteromonadaceae</taxon>
        <taxon>Alteromonas/Salinimonas group</taxon>
        <taxon>Salinimonas</taxon>
    </lineage>
</organism>
<comment type="similarity">
    <text evidence="1">Belongs to the UPF0270 family.</text>
</comment>
<name>A0A7S9HD60_9ALTE</name>
<reference evidence="2 3" key="1">
    <citation type="submission" date="2020-11" db="EMBL/GenBank/DDBJ databases">
        <title>Complete genome sequence for Salinimonas sp. strain G2-b.</title>
        <authorList>
            <person name="Park S.-J."/>
        </authorList>
    </citation>
    <scope>NUCLEOTIDE SEQUENCE [LARGE SCALE GENOMIC DNA]</scope>
    <source>
        <strain evidence="2 3">G2-b</strain>
    </source>
</reference>
<dbReference type="InterPro" id="IPR036685">
    <property type="entry name" value="YehU-like_sf"/>
</dbReference>
<dbReference type="SUPFAM" id="SSF118001">
    <property type="entry name" value="YehU-like"/>
    <property type="match status" value="1"/>
</dbReference>
<evidence type="ECO:0000313" key="2">
    <source>
        <dbReference type="EMBL" id="QPG05587.1"/>
    </source>
</evidence>
<proteinExistence type="inferred from homology"/>
<dbReference type="AlphaFoldDB" id="A0A7S9HD60"/>
<accession>A0A7S9HD60</accession>
<keyword evidence="3" id="KW-1185">Reference proteome</keyword>
<gene>
    <name evidence="2" type="ORF">IT774_16115</name>
</gene>